<gene>
    <name evidence="1" type="ORF">LCGC14_3014640</name>
</gene>
<comment type="caution">
    <text evidence="1">The sequence shown here is derived from an EMBL/GenBank/DDBJ whole genome shotgun (WGS) entry which is preliminary data.</text>
</comment>
<name>A0A0F8Z4V8_9ZZZZ</name>
<evidence type="ECO:0000313" key="1">
    <source>
        <dbReference type="EMBL" id="KKK61404.1"/>
    </source>
</evidence>
<reference evidence="1" key="1">
    <citation type="journal article" date="2015" name="Nature">
        <title>Complex archaea that bridge the gap between prokaryotes and eukaryotes.</title>
        <authorList>
            <person name="Spang A."/>
            <person name="Saw J.H."/>
            <person name="Jorgensen S.L."/>
            <person name="Zaremba-Niedzwiedzka K."/>
            <person name="Martijn J."/>
            <person name="Lind A.E."/>
            <person name="van Eijk R."/>
            <person name="Schleper C."/>
            <person name="Guy L."/>
            <person name="Ettema T.J."/>
        </authorList>
    </citation>
    <scope>NUCLEOTIDE SEQUENCE</scope>
</reference>
<proteinExistence type="predicted"/>
<dbReference type="EMBL" id="LAZR01062489">
    <property type="protein sequence ID" value="KKK61404.1"/>
    <property type="molecule type" value="Genomic_DNA"/>
</dbReference>
<sequence length="60" mass="7093">MVNYLRLMEDVNRAFRQEFGFLANPRDYPKELESIIETCTDMLEEEANDHNGPRVNEDES</sequence>
<organism evidence="1">
    <name type="scientific">marine sediment metagenome</name>
    <dbReference type="NCBI Taxonomy" id="412755"/>
    <lineage>
        <taxon>unclassified sequences</taxon>
        <taxon>metagenomes</taxon>
        <taxon>ecological metagenomes</taxon>
    </lineage>
</organism>
<protein>
    <submittedName>
        <fullName evidence="1">Uncharacterized protein</fullName>
    </submittedName>
</protein>
<dbReference type="AlphaFoldDB" id="A0A0F8Z4V8"/>
<accession>A0A0F8Z4V8</accession>